<keyword evidence="2" id="KW-1185">Reference proteome</keyword>
<dbReference type="AlphaFoldDB" id="A0A934HRT8"/>
<keyword evidence="1" id="KW-0067">ATP-binding</keyword>
<feature type="non-terminal residue" evidence="1">
    <location>
        <position position="1"/>
    </location>
</feature>
<name>A0A934HRT8_9RHOB</name>
<keyword evidence="1" id="KW-0547">Nucleotide-binding</keyword>
<evidence type="ECO:0000313" key="2">
    <source>
        <dbReference type="Proteomes" id="UP000613255"/>
    </source>
</evidence>
<protein>
    <submittedName>
        <fullName evidence="1">Glycine betaine/L-proline ABC transporter ATP-binding protein</fullName>
    </submittedName>
</protein>
<gene>
    <name evidence="1" type="ORF">JAO82_11940</name>
</gene>
<dbReference type="Proteomes" id="UP000613255">
    <property type="component" value="Unassembled WGS sequence"/>
</dbReference>
<accession>A0A934HRT8</accession>
<dbReference type="EMBL" id="JAEIJD010000011">
    <property type="protein sequence ID" value="MBI6630587.1"/>
    <property type="molecule type" value="Genomic_DNA"/>
</dbReference>
<evidence type="ECO:0000313" key="1">
    <source>
        <dbReference type="EMBL" id="MBI6630587.1"/>
    </source>
</evidence>
<organism evidence="1 2">
    <name type="scientific">Pontibaca salina</name>
    <dbReference type="NCBI Taxonomy" id="2795731"/>
    <lineage>
        <taxon>Bacteria</taxon>
        <taxon>Pseudomonadati</taxon>
        <taxon>Pseudomonadota</taxon>
        <taxon>Alphaproteobacteria</taxon>
        <taxon>Rhodobacterales</taxon>
        <taxon>Roseobacteraceae</taxon>
        <taxon>Pontibaca</taxon>
    </lineage>
</organism>
<reference evidence="1" key="1">
    <citation type="submission" date="2020-12" db="EMBL/GenBank/DDBJ databases">
        <title>Pontibaca salina gen. nov., sp. nov., isolated from marine sediment.</title>
        <authorList>
            <person name="Bo J."/>
            <person name="Wang S."/>
            <person name="Song X."/>
            <person name="Du Z."/>
        </authorList>
    </citation>
    <scope>NUCLEOTIDE SEQUENCE</scope>
    <source>
        <strain evidence="1">S1109L</strain>
    </source>
</reference>
<sequence>TTKQYRVMQDGQQVGLLEMRDLVRALVPSGGSDDPDAARRAG</sequence>
<comment type="caution">
    <text evidence="1">The sequence shown here is derived from an EMBL/GenBank/DDBJ whole genome shotgun (WGS) entry which is preliminary data.</text>
</comment>
<proteinExistence type="predicted"/>
<dbReference type="GO" id="GO:0005524">
    <property type="term" value="F:ATP binding"/>
    <property type="evidence" value="ECO:0007669"/>
    <property type="project" value="UniProtKB-KW"/>
</dbReference>